<proteinExistence type="predicted"/>
<feature type="non-terminal residue" evidence="1">
    <location>
        <position position="45"/>
    </location>
</feature>
<dbReference type="AlphaFoldDB" id="X1SDL7"/>
<gene>
    <name evidence="1" type="ORF">S12H4_32524</name>
</gene>
<organism evidence="1">
    <name type="scientific">marine sediment metagenome</name>
    <dbReference type="NCBI Taxonomy" id="412755"/>
    <lineage>
        <taxon>unclassified sequences</taxon>
        <taxon>metagenomes</taxon>
        <taxon>ecological metagenomes</taxon>
    </lineage>
</organism>
<accession>X1SDL7</accession>
<evidence type="ECO:0000313" key="1">
    <source>
        <dbReference type="EMBL" id="GAI91102.1"/>
    </source>
</evidence>
<name>X1SDL7_9ZZZZ</name>
<dbReference type="EMBL" id="BARW01019079">
    <property type="protein sequence ID" value="GAI91102.1"/>
    <property type="molecule type" value="Genomic_DNA"/>
</dbReference>
<reference evidence="1" key="1">
    <citation type="journal article" date="2014" name="Front. Microbiol.">
        <title>High frequency of phylogenetically diverse reductive dehalogenase-homologous genes in deep subseafloor sedimentary metagenomes.</title>
        <authorList>
            <person name="Kawai M."/>
            <person name="Futagami T."/>
            <person name="Toyoda A."/>
            <person name="Takaki Y."/>
            <person name="Nishi S."/>
            <person name="Hori S."/>
            <person name="Arai W."/>
            <person name="Tsubouchi T."/>
            <person name="Morono Y."/>
            <person name="Uchiyama I."/>
            <person name="Ito T."/>
            <person name="Fujiyama A."/>
            <person name="Inagaki F."/>
            <person name="Takami H."/>
        </authorList>
    </citation>
    <scope>NUCLEOTIDE SEQUENCE</scope>
    <source>
        <strain evidence="1">Expedition CK06-06</strain>
    </source>
</reference>
<sequence length="45" mass="5149">MAALTWKTTPSGKRYPYAVQRENGKKVWYSLSKFAGQRITTIKDA</sequence>
<protein>
    <submittedName>
        <fullName evidence="1">Uncharacterized protein</fullName>
    </submittedName>
</protein>
<comment type="caution">
    <text evidence="1">The sequence shown here is derived from an EMBL/GenBank/DDBJ whole genome shotgun (WGS) entry which is preliminary data.</text>
</comment>